<accession>A0A844ZM57</accession>
<dbReference type="RefSeq" id="WP_160589859.1">
    <property type="nucleotide sequence ID" value="NZ_BAAAFP010000002.1"/>
</dbReference>
<keyword evidence="1" id="KW-0732">Signal</keyword>
<dbReference type="Proteomes" id="UP000435243">
    <property type="component" value="Unassembled WGS sequence"/>
</dbReference>
<dbReference type="EMBL" id="WTYY01000002">
    <property type="protein sequence ID" value="MXO87917.1"/>
    <property type="molecule type" value="Genomic_DNA"/>
</dbReference>
<proteinExistence type="predicted"/>
<sequence length="243" mass="24976">MPALRSLALIAAPVLLLCACSEQEEAESELAIDTSDPLMSGALADQILVDPDMVNRNTGNMAASLAGQDGSVPFPDQGAEAILAARTEAVELVGGNSAMRSAPPATRVDGELPPEAALSVAARAASAGEGNGDCAAQAEFSAIWAARMPQAFPVYPRGAVHEAAGTDASPCALRVVNFTTPVDAGDVMDFYYTRAVADGFSAQRVIQDGDDILGGTRGRASYMVFVRPHPGGGTDVDLVTNGR</sequence>
<gene>
    <name evidence="2" type="ORF">GRI32_04095</name>
</gene>
<reference evidence="2 3" key="1">
    <citation type="submission" date="2019-12" db="EMBL/GenBank/DDBJ databases">
        <title>Genomic-based taxomic classification of the family Erythrobacteraceae.</title>
        <authorList>
            <person name="Xu L."/>
        </authorList>
    </citation>
    <scope>NUCLEOTIDE SEQUENCE [LARGE SCALE GENOMIC DNA]</scope>
    <source>
        <strain evidence="2 3">JCM 16339</strain>
    </source>
</reference>
<comment type="caution">
    <text evidence="2">The sequence shown here is derived from an EMBL/GenBank/DDBJ whole genome shotgun (WGS) entry which is preliminary data.</text>
</comment>
<organism evidence="2 3">
    <name type="scientific">Alteraurantiacibacter aestuarii</name>
    <dbReference type="NCBI Taxonomy" id="650004"/>
    <lineage>
        <taxon>Bacteria</taxon>
        <taxon>Pseudomonadati</taxon>
        <taxon>Pseudomonadota</taxon>
        <taxon>Alphaproteobacteria</taxon>
        <taxon>Sphingomonadales</taxon>
        <taxon>Erythrobacteraceae</taxon>
        <taxon>Alteraurantiacibacter</taxon>
    </lineage>
</organism>
<feature type="chain" id="PRO_5032548019" evidence="1">
    <location>
        <begin position="27"/>
        <end position="243"/>
    </location>
</feature>
<name>A0A844ZM57_9SPHN</name>
<evidence type="ECO:0000313" key="3">
    <source>
        <dbReference type="Proteomes" id="UP000435243"/>
    </source>
</evidence>
<dbReference type="AlphaFoldDB" id="A0A844ZM57"/>
<evidence type="ECO:0000313" key="2">
    <source>
        <dbReference type="EMBL" id="MXO87917.1"/>
    </source>
</evidence>
<dbReference type="OrthoDB" id="7405225at2"/>
<keyword evidence="3" id="KW-1185">Reference proteome</keyword>
<feature type="signal peptide" evidence="1">
    <location>
        <begin position="1"/>
        <end position="26"/>
    </location>
</feature>
<protein>
    <submittedName>
        <fullName evidence="2">Uncharacterized protein</fullName>
    </submittedName>
</protein>
<evidence type="ECO:0000256" key="1">
    <source>
        <dbReference type="SAM" id="SignalP"/>
    </source>
</evidence>
<dbReference type="PROSITE" id="PS51257">
    <property type="entry name" value="PROKAR_LIPOPROTEIN"/>
    <property type="match status" value="1"/>
</dbReference>